<evidence type="ECO:0000256" key="5">
    <source>
        <dbReference type="ARBA" id="ARBA00022692"/>
    </source>
</evidence>
<keyword evidence="9" id="KW-0472">Membrane</keyword>
<organism evidence="14 15">
    <name type="scientific">Piscinibacter gummiphilus</name>
    <dbReference type="NCBI Taxonomy" id="946333"/>
    <lineage>
        <taxon>Bacteria</taxon>
        <taxon>Pseudomonadati</taxon>
        <taxon>Pseudomonadota</taxon>
        <taxon>Betaproteobacteria</taxon>
        <taxon>Burkholderiales</taxon>
        <taxon>Sphaerotilaceae</taxon>
        <taxon>Piscinibacter</taxon>
    </lineage>
</organism>
<evidence type="ECO:0000256" key="4">
    <source>
        <dbReference type="ARBA" id="ARBA00022519"/>
    </source>
</evidence>
<evidence type="ECO:0000256" key="13">
    <source>
        <dbReference type="SAM" id="MobiDB-lite"/>
    </source>
</evidence>
<proteinExistence type="inferred from homology"/>
<keyword evidence="15" id="KW-1185">Reference proteome</keyword>
<dbReference type="RefSeq" id="WP_082368613.1">
    <property type="nucleotide sequence ID" value="NZ_CP136337.1"/>
</dbReference>
<evidence type="ECO:0000256" key="6">
    <source>
        <dbReference type="ARBA" id="ARBA00022963"/>
    </source>
</evidence>
<keyword evidence="6" id="KW-0442">Lipid degradation</keyword>
<keyword evidence="7" id="KW-1133">Transmembrane helix</keyword>
<evidence type="ECO:0000313" key="14">
    <source>
        <dbReference type="EMBL" id="WOB11163.1"/>
    </source>
</evidence>
<feature type="region of interest" description="Disordered" evidence="13">
    <location>
        <begin position="231"/>
        <end position="251"/>
    </location>
</feature>
<sequence length="251" mass="27243">MTVQPSPMPRFKPLPVFLVLAVAFVAVAVGYRVWTPEPLDVAPLAATAPHAGGALRGPANEPTGASAAAASSSVMVADASGANLDAARLFELGFAGGLVIDRDTRAVIEAVLNSMPEQPSADDLQRLERTLREGLPREDAERALKLFGSYRDYTADVRRQMEPLGVPRNLQEMNAFFDQMEAIKQRHFDAATAQALFGPADMHARVSMEAMFVDQDPSLTLEQKKQRLDELRAKLPPDQRSLIPEPSQPAS</sequence>
<keyword evidence="4" id="KW-0997">Cell inner membrane</keyword>
<keyword evidence="3" id="KW-1003">Cell membrane</keyword>
<evidence type="ECO:0000256" key="8">
    <source>
        <dbReference type="ARBA" id="ARBA00023098"/>
    </source>
</evidence>
<accession>A0ABZ0D1U1</accession>
<evidence type="ECO:0000256" key="3">
    <source>
        <dbReference type="ARBA" id="ARBA00022475"/>
    </source>
</evidence>
<comment type="similarity">
    <text evidence="2">Belongs to the lipase chaperone family.</text>
</comment>
<name>A0ABZ0D1U1_9BURK</name>
<keyword evidence="14" id="KW-0614">Plasmid</keyword>
<keyword evidence="5" id="KW-0812">Transmembrane</keyword>
<keyword evidence="10" id="KW-0143">Chaperone</keyword>
<comment type="subcellular location">
    <subcellularLocation>
        <location evidence="1">Cell inner membrane</location>
        <topology evidence="1">Single-pass membrane protein</topology>
        <orientation evidence="1">Periplasmic side</orientation>
    </subcellularLocation>
</comment>
<evidence type="ECO:0000256" key="2">
    <source>
        <dbReference type="ARBA" id="ARBA00010358"/>
    </source>
</evidence>
<dbReference type="Pfam" id="PF03280">
    <property type="entry name" value="Lipase_chap"/>
    <property type="match status" value="1"/>
</dbReference>
<gene>
    <name evidence="14" type="ORF">RXV79_27395</name>
</gene>
<evidence type="ECO:0000256" key="7">
    <source>
        <dbReference type="ARBA" id="ARBA00022989"/>
    </source>
</evidence>
<evidence type="ECO:0000256" key="11">
    <source>
        <dbReference type="ARBA" id="ARBA00030948"/>
    </source>
</evidence>
<evidence type="ECO:0000256" key="10">
    <source>
        <dbReference type="ARBA" id="ARBA00023186"/>
    </source>
</evidence>
<geneLocation type="plasmid" evidence="14 15">
    <name>unnamed1</name>
</geneLocation>
<dbReference type="InterPro" id="IPR004961">
    <property type="entry name" value="Lipase_chaperone"/>
</dbReference>
<evidence type="ECO:0000256" key="12">
    <source>
        <dbReference type="ARBA" id="ARBA00031542"/>
    </source>
</evidence>
<reference evidence="14 15" key="1">
    <citation type="submission" date="2023-10" db="EMBL/GenBank/DDBJ databases">
        <title>Bacteria for the degradation of biodegradable plastic PBAT(Polybutylene adipate terephthalate).</title>
        <authorList>
            <person name="Weon H.-Y."/>
            <person name="Yeon J."/>
        </authorList>
    </citation>
    <scope>NUCLEOTIDE SEQUENCE [LARGE SCALE GENOMIC DNA]</scope>
    <source>
        <strain evidence="14 15">SBD 7-3</strain>
        <plasmid evidence="14 15">unnamed1</plasmid>
    </source>
</reference>
<evidence type="ECO:0000256" key="1">
    <source>
        <dbReference type="ARBA" id="ARBA00004383"/>
    </source>
</evidence>
<evidence type="ECO:0000256" key="9">
    <source>
        <dbReference type="ARBA" id="ARBA00023136"/>
    </source>
</evidence>
<dbReference type="SUPFAM" id="SSF158855">
    <property type="entry name" value="Lipase chaperone-like"/>
    <property type="match status" value="1"/>
</dbReference>
<dbReference type="EMBL" id="CP136337">
    <property type="protein sequence ID" value="WOB11163.1"/>
    <property type="molecule type" value="Genomic_DNA"/>
</dbReference>
<evidence type="ECO:0000313" key="15">
    <source>
        <dbReference type="Proteomes" id="UP001303946"/>
    </source>
</evidence>
<keyword evidence="8" id="KW-0443">Lipid metabolism</keyword>
<protein>
    <recommendedName>
        <fullName evidence="11">Lipase helper protein</fullName>
    </recommendedName>
    <alternativeName>
        <fullName evidence="12">Lipase modulator</fullName>
    </alternativeName>
</protein>
<dbReference type="Proteomes" id="UP001303946">
    <property type="component" value="Plasmid unnamed1"/>
</dbReference>